<evidence type="ECO:0000313" key="5">
    <source>
        <dbReference type="Proteomes" id="UP000604046"/>
    </source>
</evidence>
<keyword evidence="5" id="KW-1185">Reference proteome</keyword>
<dbReference type="InterPro" id="IPR011992">
    <property type="entry name" value="EF-hand-dom_pair"/>
</dbReference>
<dbReference type="OrthoDB" id="424077at2759"/>
<keyword evidence="1" id="KW-0106">Calcium</keyword>
<feature type="region of interest" description="Disordered" evidence="2">
    <location>
        <begin position="321"/>
        <end position="372"/>
    </location>
</feature>
<dbReference type="Gene3D" id="1.10.238.10">
    <property type="entry name" value="EF-hand"/>
    <property type="match status" value="1"/>
</dbReference>
<dbReference type="GO" id="GO:0005509">
    <property type="term" value="F:calcium ion binding"/>
    <property type="evidence" value="ECO:0007669"/>
    <property type="project" value="InterPro"/>
</dbReference>
<name>A0A812J685_9DINO</name>
<protein>
    <recommendedName>
        <fullName evidence="3">EF-hand domain-containing protein</fullName>
    </recommendedName>
</protein>
<dbReference type="PROSITE" id="PS00018">
    <property type="entry name" value="EF_HAND_1"/>
    <property type="match status" value="1"/>
</dbReference>
<sequence length="372" mass="41533">MTLKERFRPGSRVILHGLRANALFNNRRGKVLKKLESAHGLAAYEICLTDGQLVKALDANLDPAPVVAEESGSDESDQAHPDADRAKLEEELFHLLDQSGEGMLRSEALHHLAVACGFQQGLVKWEDEYQALCKLCGTSPDAGFQQMDFVKLLSNEALPTYCATEELAHLVPNIQQLINAHKEQKEQAPGPREGRRFKERSDAVKFIFKSMDTDSDGFLSGSEMCRFAELCGFDDEWQVEYEVMCEHMAINKDRGADFDDFYRLVSDRKSHVFCTREELRSIASQIQERRASISEKQAAIRIQALARGNLVRHQLQRQVSTEHAIPAGLNGRLGRSAPKHVPHAQQKHRGSVEAPDPPPAPPESESEDSSSP</sequence>
<feature type="domain" description="EF-hand" evidence="3">
    <location>
        <begin position="199"/>
        <end position="234"/>
    </location>
</feature>
<reference evidence="4" key="1">
    <citation type="submission" date="2021-02" db="EMBL/GenBank/DDBJ databases">
        <authorList>
            <person name="Dougan E. K."/>
            <person name="Rhodes N."/>
            <person name="Thang M."/>
            <person name="Chan C."/>
        </authorList>
    </citation>
    <scope>NUCLEOTIDE SEQUENCE</scope>
</reference>
<dbReference type="PROSITE" id="PS50096">
    <property type="entry name" value="IQ"/>
    <property type="match status" value="1"/>
</dbReference>
<feature type="compositionally biased region" description="Basic residues" evidence="2">
    <location>
        <begin position="337"/>
        <end position="349"/>
    </location>
</feature>
<dbReference type="EMBL" id="CAJNDS010000323">
    <property type="protein sequence ID" value="CAE7192063.1"/>
    <property type="molecule type" value="Genomic_DNA"/>
</dbReference>
<dbReference type="Proteomes" id="UP000604046">
    <property type="component" value="Unassembled WGS sequence"/>
</dbReference>
<dbReference type="PROSITE" id="PS50222">
    <property type="entry name" value="EF_HAND_2"/>
    <property type="match status" value="1"/>
</dbReference>
<accession>A0A812J685</accession>
<gene>
    <name evidence="4" type="ORF">SNAT2548_LOCUS5114</name>
</gene>
<evidence type="ECO:0000256" key="1">
    <source>
        <dbReference type="ARBA" id="ARBA00022837"/>
    </source>
</evidence>
<evidence type="ECO:0000313" key="4">
    <source>
        <dbReference type="EMBL" id="CAE7192063.1"/>
    </source>
</evidence>
<dbReference type="AlphaFoldDB" id="A0A812J685"/>
<comment type="caution">
    <text evidence="4">The sequence shown here is derived from an EMBL/GenBank/DDBJ whole genome shotgun (WGS) entry which is preliminary data.</text>
</comment>
<proteinExistence type="predicted"/>
<dbReference type="InterPro" id="IPR002048">
    <property type="entry name" value="EF_hand_dom"/>
</dbReference>
<evidence type="ECO:0000256" key="2">
    <source>
        <dbReference type="SAM" id="MobiDB-lite"/>
    </source>
</evidence>
<dbReference type="SUPFAM" id="SSF47473">
    <property type="entry name" value="EF-hand"/>
    <property type="match status" value="1"/>
</dbReference>
<organism evidence="4 5">
    <name type="scientific">Symbiodinium natans</name>
    <dbReference type="NCBI Taxonomy" id="878477"/>
    <lineage>
        <taxon>Eukaryota</taxon>
        <taxon>Sar</taxon>
        <taxon>Alveolata</taxon>
        <taxon>Dinophyceae</taxon>
        <taxon>Suessiales</taxon>
        <taxon>Symbiodiniaceae</taxon>
        <taxon>Symbiodinium</taxon>
    </lineage>
</organism>
<dbReference type="InterPro" id="IPR018247">
    <property type="entry name" value="EF_Hand_1_Ca_BS"/>
</dbReference>
<evidence type="ECO:0000259" key="3">
    <source>
        <dbReference type="PROSITE" id="PS50222"/>
    </source>
</evidence>